<comment type="caution">
    <text evidence="2">The sequence shown here is derived from an EMBL/GenBank/DDBJ whole genome shotgun (WGS) entry which is preliminary data.</text>
</comment>
<feature type="domain" description="AB hydrolase-1" evidence="1">
    <location>
        <begin position="10"/>
        <end position="223"/>
    </location>
</feature>
<dbReference type="PANTHER" id="PTHR37017:SF11">
    <property type="entry name" value="ESTERASE_LIPASE_THIOESTERASE DOMAIN-CONTAINING PROTEIN"/>
    <property type="match status" value="1"/>
</dbReference>
<keyword evidence="3" id="KW-1185">Reference proteome</keyword>
<protein>
    <submittedName>
        <fullName evidence="2">Alpha/beta hydrolase</fullName>
    </submittedName>
</protein>
<gene>
    <name evidence="2" type="ORF">HGA02_16650</name>
</gene>
<dbReference type="PANTHER" id="PTHR37017">
    <property type="entry name" value="AB HYDROLASE-1 DOMAIN-CONTAINING PROTEIN-RELATED"/>
    <property type="match status" value="1"/>
</dbReference>
<dbReference type="InterPro" id="IPR029058">
    <property type="entry name" value="AB_hydrolase_fold"/>
</dbReference>
<name>A0ABX1K3F6_9CELL</name>
<reference evidence="2 3" key="1">
    <citation type="submission" date="2020-04" db="EMBL/GenBank/DDBJ databases">
        <title>MicrobeNet Type strains.</title>
        <authorList>
            <person name="Nicholson A.C."/>
        </authorList>
    </citation>
    <scope>NUCLEOTIDE SEQUENCE [LARGE SCALE GENOMIC DNA]</scope>
    <source>
        <strain evidence="2 3">ATCC BAA-787</strain>
    </source>
</reference>
<keyword evidence="2" id="KW-0378">Hydrolase</keyword>
<dbReference type="EMBL" id="JAAXOY010000568">
    <property type="protein sequence ID" value="NKY41095.1"/>
    <property type="molecule type" value="Genomic_DNA"/>
</dbReference>
<dbReference type="Proteomes" id="UP000777774">
    <property type="component" value="Unassembled WGS sequence"/>
</dbReference>
<sequence length="239" mass="25916">MDPTRARGSVVLVHGTWGNPDDWRWVRALLDEAGVDVVAPDLPSHRSDAGLAADAAEVRRTVQACRPPTVLVGWSYGGDVVGLAAVGATGVVGLVYVAAVPRVPDAAARDTLWFRDNPHVTVGEDGTFVLDDRWWREEEAGATFPPDVREHLAHHPRRPASLRVETERQVVDAAWVGTPTTVLLGRQDVLTPEAEQRLAADRVADVRLLDCDHFVLWRDPAAVSVAALDLLDGRSQTPG</sequence>
<dbReference type="InterPro" id="IPR000073">
    <property type="entry name" value="AB_hydrolase_1"/>
</dbReference>
<dbReference type="SUPFAM" id="SSF53474">
    <property type="entry name" value="alpha/beta-Hydrolases"/>
    <property type="match status" value="1"/>
</dbReference>
<dbReference type="GO" id="GO:0016787">
    <property type="term" value="F:hydrolase activity"/>
    <property type="evidence" value="ECO:0007669"/>
    <property type="project" value="UniProtKB-KW"/>
</dbReference>
<proteinExistence type="predicted"/>
<organism evidence="2 3">
    <name type="scientific">Cellulomonas septica</name>
    <dbReference type="NCBI Taxonomy" id="285080"/>
    <lineage>
        <taxon>Bacteria</taxon>
        <taxon>Bacillati</taxon>
        <taxon>Actinomycetota</taxon>
        <taxon>Actinomycetes</taxon>
        <taxon>Micrococcales</taxon>
        <taxon>Cellulomonadaceae</taxon>
        <taxon>Cellulomonas</taxon>
    </lineage>
</organism>
<evidence type="ECO:0000259" key="1">
    <source>
        <dbReference type="Pfam" id="PF12697"/>
    </source>
</evidence>
<dbReference type="Gene3D" id="3.40.50.1820">
    <property type="entry name" value="alpha/beta hydrolase"/>
    <property type="match status" value="1"/>
</dbReference>
<evidence type="ECO:0000313" key="3">
    <source>
        <dbReference type="Proteomes" id="UP000777774"/>
    </source>
</evidence>
<dbReference type="InterPro" id="IPR052897">
    <property type="entry name" value="Sec-Metab_Biosynth_Hydrolase"/>
</dbReference>
<evidence type="ECO:0000313" key="2">
    <source>
        <dbReference type="EMBL" id="NKY41095.1"/>
    </source>
</evidence>
<dbReference type="RefSeq" id="WP_168680243.1">
    <property type="nucleotide sequence ID" value="NZ_JAAXOY010000568.1"/>
</dbReference>
<dbReference type="Pfam" id="PF12697">
    <property type="entry name" value="Abhydrolase_6"/>
    <property type="match status" value="1"/>
</dbReference>
<accession>A0ABX1K3F6</accession>